<reference evidence="1" key="1">
    <citation type="submission" date="2023-03" db="EMBL/GenBank/DDBJ databases">
        <authorList>
            <person name="Shen W."/>
            <person name="Cai J."/>
        </authorList>
    </citation>
    <scope>NUCLEOTIDE SEQUENCE</scope>
    <source>
        <strain evidence="1">B646-2</strain>
    </source>
</reference>
<accession>A0AAW8SRY6</accession>
<organism evidence="1 2">
    <name type="scientific">Enterococcus raffinosus</name>
    <dbReference type="NCBI Taxonomy" id="71452"/>
    <lineage>
        <taxon>Bacteria</taxon>
        <taxon>Bacillati</taxon>
        <taxon>Bacillota</taxon>
        <taxon>Bacilli</taxon>
        <taxon>Lactobacillales</taxon>
        <taxon>Enterococcaceae</taxon>
        <taxon>Enterococcus</taxon>
    </lineage>
</organism>
<gene>
    <name evidence="1" type="ORF">P7D78_05470</name>
</gene>
<name>A0AAW8SRY6_9ENTE</name>
<evidence type="ECO:0000313" key="1">
    <source>
        <dbReference type="EMBL" id="MDT2537562.1"/>
    </source>
</evidence>
<protein>
    <recommendedName>
        <fullName evidence="3">IrrE N-terminal-like domain-containing protein</fullName>
    </recommendedName>
</protein>
<dbReference type="Proteomes" id="UP001249240">
    <property type="component" value="Unassembled WGS sequence"/>
</dbReference>
<evidence type="ECO:0000313" key="2">
    <source>
        <dbReference type="Proteomes" id="UP001249240"/>
    </source>
</evidence>
<comment type="caution">
    <text evidence="1">The sequence shown here is derived from an EMBL/GenBank/DDBJ whole genome shotgun (WGS) entry which is preliminary data.</text>
</comment>
<dbReference type="AlphaFoldDB" id="A0AAW8SRY6"/>
<dbReference type="RefSeq" id="WP_010746609.1">
    <property type="nucleotide sequence ID" value="NZ_BAAAXM010000009.1"/>
</dbReference>
<proteinExistence type="predicted"/>
<sequence length="209" mass="24656">MEDQMKQLSQLRDEQIGHFLLSQDHLYKKIPEVKRSEMLHQAIDCGKRTAQDFAEEDLWKYCQKNTIQVEYFTEDLKAENFRFVLAEFQLPNRIRINQSLLKEAEVLFLAQQEFLQGQKKVKEILLAHELYHYLENQQESYTTQKQLTYQTGPFKRQARVHSLSEIAATSFAKELLDLNFSPILLNVLLLYPVAPDYSQELAKQLLMID</sequence>
<evidence type="ECO:0008006" key="3">
    <source>
        <dbReference type="Google" id="ProtNLM"/>
    </source>
</evidence>
<dbReference type="EMBL" id="JARPXM010000003">
    <property type="protein sequence ID" value="MDT2537562.1"/>
    <property type="molecule type" value="Genomic_DNA"/>
</dbReference>